<evidence type="ECO:0000259" key="5">
    <source>
        <dbReference type="Pfam" id="PF13476"/>
    </source>
</evidence>
<comment type="caution">
    <text evidence="6">The sequence shown here is derived from an EMBL/GenBank/DDBJ whole genome shotgun (WGS) entry which is preliminary data.</text>
</comment>
<dbReference type="Gene3D" id="3.40.50.300">
    <property type="entry name" value="P-loop containing nucleotide triphosphate hydrolases"/>
    <property type="match status" value="2"/>
</dbReference>
<proteinExistence type="inferred from homology"/>
<dbReference type="SUPFAM" id="SSF52540">
    <property type="entry name" value="P-loop containing nucleoside triphosphate hydrolases"/>
    <property type="match status" value="1"/>
</dbReference>
<keyword evidence="7" id="KW-1185">Reference proteome</keyword>
<dbReference type="InterPro" id="IPR038729">
    <property type="entry name" value="Rad50/SbcC_AAA"/>
</dbReference>
<gene>
    <name evidence="6" type="ORF">ACFFQ6_29120</name>
</gene>
<evidence type="ECO:0000256" key="2">
    <source>
        <dbReference type="ARBA" id="ARBA00011322"/>
    </source>
</evidence>
<dbReference type="RefSeq" id="WP_058228291.1">
    <property type="nucleotide sequence ID" value="NZ_JBHMAS010000080.1"/>
</dbReference>
<evidence type="ECO:0000313" key="7">
    <source>
        <dbReference type="Proteomes" id="UP001589587"/>
    </source>
</evidence>
<feature type="coiled-coil region" evidence="4">
    <location>
        <begin position="402"/>
        <end position="457"/>
    </location>
</feature>
<dbReference type="PANTHER" id="PTHR32114:SF2">
    <property type="entry name" value="ABC TRANSPORTER ABCH.3"/>
    <property type="match status" value="1"/>
</dbReference>
<reference evidence="6 7" key="1">
    <citation type="submission" date="2024-09" db="EMBL/GenBank/DDBJ databases">
        <authorList>
            <person name="Sun Q."/>
            <person name="Mori K."/>
        </authorList>
    </citation>
    <scope>NUCLEOTIDE SEQUENCE [LARGE SCALE GENOMIC DNA]</scope>
    <source>
        <strain evidence="6 7">JCM 11411</strain>
    </source>
</reference>
<keyword evidence="4" id="KW-0175">Coiled coil</keyword>
<evidence type="ECO:0000256" key="1">
    <source>
        <dbReference type="ARBA" id="ARBA00006930"/>
    </source>
</evidence>
<dbReference type="Pfam" id="PF13476">
    <property type="entry name" value="AAA_23"/>
    <property type="match status" value="1"/>
</dbReference>
<accession>A0ABV5XMQ7</accession>
<dbReference type="EMBL" id="JBHMAS010000080">
    <property type="protein sequence ID" value="MFB9783764.1"/>
    <property type="molecule type" value="Genomic_DNA"/>
</dbReference>
<dbReference type="PANTHER" id="PTHR32114">
    <property type="entry name" value="ABC TRANSPORTER ABCH.3"/>
    <property type="match status" value="1"/>
</dbReference>
<sequence length="780" mass="83682">MQITSGHIYNYRSIADLQIDFDTNGIHALIGPPGSGKSSFLGALGFALYGDPGPGIDLIDLRHDKADDKELAGADVTWRHGQDTYRTVREMRRGNRGGKPVEKTSARMWRNGVEIEGMSPTLMTSEVTKILGMSGRAFRGANMIAQGEVDALATATPTEVTALVEEHTGVSQVTKLREQARKSANDKQAVADGTVGSPEAVTTAEELEMEAGKVFGEAEAAHGAADAKAKRARRDWEECNARAHELRTAERSAQQSRDAVVAAKALADNARDRWERLHVTVTDRNLSGVDPDQLQHRITGLQTSLRRITEAGASLAGAAEAVAAAITDTARAQKAADSFDVVAAQSRLERADTELAAVVDSIRTANGDEAAARKDAVTLTKSLHTLRQSIGQAHCPTCRQSINDLDALITDLEAKLTAAQSAEAKAVEQAAALAGKRREIDAQVASARQELTGAEQAEHHAEQVRERGEAAFQNETEKLDVLVELLASLDNDIAPELTDRTNVQSCLQAARVVHGTVDSRSTELRAEHRLLIDEHKAAHDLQAANGAVDNAESAIVDAPDPQIVHAAETAASDARTRLDEAERTVSEAWAVLSSARTGLAQVANEADIARDQWARKCEALRVAEVARGVADALTALRSDLLAECTQQISEAATELLQRFGGEHVAFHLGTDFVPCVELADGRLRKTKLLSGGEKARAGLAFRLGISMQVTDGGLPDQIFGDEITQYLDDEGRRAIVETISDLFAAPILISHTDEVLDYATTVHQLNRNPLGVTELLPLAS</sequence>
<feature type="domain" description="Rad50/SbcC-type AAA" evidence="5">
    <location>
        <begin position="7"/>
        <end position="99"/>
    </location>
</feature>
<evidence type="ECO:0000256" key="4">
    <source>
        <dbReference type="SAM" id="Coils"/>
    </source>
</evidence>
<evidence type="ECO:0000256" key="3">
    <source>
        <dbReference type="ARBA" id="ARBA00013368"/>
    </source>
</evidence>
<dbReference type="Proteomes" id="UP001589587">
    <property type="component" value="Unassembled WGS sequence"/>
</dbReference>
<comment type="similarity">
    <text evidence="1">Belongs to the SMC family. SbcC subfamily.</text>
</comment>
<comment type="subunit">
    <text evidence="2">Heterodimer of SbcC and SbcD.</text>
</comment>
<evidence type="ECO:0000313" key="6">
    <source>
        <dbReference type="EMBL" id="MFB9783764.1"/>
    </source>
</evidence>
<dbReference type="InterPro" id="IPR027417">
    <property type="entry name" value="P-loop_NTPase"/>
</dbReference>
<organism evidence="6 7">
    <name type="scientific">Rhodococcus baikonurensis</name>
    <dbReference type="NCBI Taxonomy" id="172041"/>
    <lineage>
        <taxon>Bacteria</taxon>
        <taxon>Bacillati</taxon>
        <taxon>Actinomycetota</taxon>
        <taxon>Actinomycetes</taxon>
        <taxon>Mycobacteriales</taxon>
        <taxon>Nocardiaceae</taxon>
        <taxon>Rhodococcus</taxon>
        <taxon>Rhodococcus erythropolis group</taxon>
    </lineage>
</organism>
<protein>
    <recommendedName>
        <fullName evidence="3">Nuclease SbcCD subunit C</fullName>
    </recommendedName>
</protein>
<name>A0ABV5XMQ7_9NOCA</name>